<dbReference type="Proteomes" id="UP000483362">
    <property type="component" value="Unassembled WGS sequence"/>
</dbReference>
<organism evidence="1 2">
    <name type="scientific">Sodaliphilus pleomorphus</name>
    <dbReference type="NCBI Taxonomy" id="2606626"/>
    <lineage>
        <taxon>Bacteria</taxon>
        <taxon>Pseudomonadati</taxon>
        <taxon>Bacteroidota</taxon>
        <taxon>Bacteroidia</taxon>
        <taxon>Bacteroidales</taxon>
        <taxon>Muribaculaceae</taxon>
        <taxon>Sodaliphilus</taxon>
    </lineage>
</organism>
<proteinExistence type="predicted"/>
<reference evidence="1 2" key="1">
    <citation type="submission" date="2019-08" db="EMBL/GenBank/DDBJ databases">
        <title>In-depth cultivation of the pig gut microbiome towards novel bacterial diversity and tailored functional studies.</title>
        <authorList>
            <person name="Wylensek D."/>
            <person name="Hitch T.C.A."/>
            <person name="Clavel T."/>
        </authorList>
    </citation>
    <scope>NUCLEOTIDE SEQUENCE [LARGE SCALE GENOMIC DNA]</scope>
    <source>
        <strain evidence="1 2">Oil-RF-744-WCA-WT-10</strain>
    </source>
</reference>
<evidence type="ECO:0000313" key="2">
    <source>
        <dbReference type="Proteomes" id="UP000483362"/>
    </source>
</evidence>
<comment type="caution">
    <text evidence="1">The sequence shown here is derived from an EMBL/GenBank/DDBJ whole genome shotgun (WGS) entry which is preliminary data.</text>
</comment>
<keyword evidence="2" id="KW-1185">Reference proteome</keyword>
<dbReference type="AlphaFoldDB" id="A0A6L5XFB1"/>
<dbReference type="EMBL" id="VULT01000012">
    <property type="protein sequence ID" value="MSS17782.1"/>
    <property type="molecule type" value="Genomic_DNA"/>
</dbReference>
<gene>
    <name evidence="1" type="ORF">FYJ29_08450</name>
</gene>
<accession>A0A6L5XFB1</accession>
<protein>
    <submittedName>
        <fullName evidence="1">Uncharacterized protein</fullName>
    </submittedName>
</protein>
<evidence type="ECO:0000313" key="1">
    <source>
        <dbReference type="EMBL" id="MSS17782.1"/>
    </source>
</evidence>
<name>A0A6L5XFB1_9BACT</name>
<sequence length="166" mass="19037">MTRRTYKVNIKRLALLTLPTWLRRPIVGALIYAGVTPLNRLLQELRTLREETSYRVNHNGQVCKLRGALNDAFDAKERRIKVEDEDSGGTEGARVYLRSEERELPVPERSTGRAVIINGRGYGGVSGYDFWVTLPRALRGDIDETRLTATVNRYKLASKRWTINYE</sequence>